<accession>A0A841C9N5</accession>
<dbReference type="Gene3D" id="3.50.50.60">
    <property type="entry name" value="FAD/NAD(P)-binding domain"/>
    <property type="match status" value="1"/>
</dbReference>
<dbReference type="GO" id="GO:0018659">
    <property type="term" value="F:4-hydroxybenzoate 3-monooxygenase activity"/>
    <property type="evidence" value="ECO:0007669"/>
    <property type="project" value="UniProtKB-EC"/>
</dbReference>
<organism evidence="4 5">
    <name type="scientific">Saccharothrix tamanrassetensis</name>
    <dbReference type="NCBI Taxonomy" id="1051531"/>
    <lineage>
        <taxon>Bacteria</taxon>
        <taxon>Bacillati</taxon>
        <taxon>Actinomycetota</taxon>
        <taxon>Actinomycetes</taxon>
        <taxon>Pseudonocardiales</taxon>
        <taxon>Pseudonocardiaceae</taxon>
        <taxon>Saccharothrix</taxon>
    </lineage>
</organism>
<evidence type="ECO:0000313" key="5">
    <source>
        <dbReference type="Proteomes" id="UP000547510"/>
    </source>
</evidence>
<keyword evidence="5" id="KW-1185">Reference proteome</keyword>
<gene>
    <name evidence="4" type="ORF">FHS29_000441</name>
</gene>
<evidence type="ECO:0000259" key="3">
    <source>
        <dbReference type="Pfam" id="PF01494"/>
    </source>
</evidence>
<dbReference type="NCBIfam" id="NF006091">
    <property type="entry name" value="PRK08243.1"/>
    <property type="match status" value="1"/>
</dbReference>
<dbReference type="PRINTS" id="PR00420">
    <property type="entry name" value="RNGMNOXGNASE"/>
</dbReference>
<reference evidence="4 5" key="1">
    <citation type="submission" date="2020-08" db="EMBL/GenBank/DDBJ databases">
        <title>Genomic Encyclopedia of Type Strains, Phase III (KMG-III): the genomes of soil and plant-associated and newly described type strains.</title>
        <authorList>
            <person name="Whitman W."/>
        </authorList>
    </citation>
    <scope>NUCLEOTIDE SEQUENCE [LARGE SCALE GENOMIC DNA]</scope>
    <source>
        <strain evidence="4 5">CECT 8640</strain>
    </source>
</reference>
<dbReference type="PANTHER" id="PTHR43004:SF3">
    <property type="entry name" value="P-HYDROXYBENZOATE HYDROXYLASE"/>
    <property type="match status" value="1"/>
</dbReference>
<proteinExistence type="predicted"/>
<evidence type="ECO:0000256" key="1">
    <source>
        <dbReference type="ARBA" id="ARBA00022630"/>
    </source>
</evidence>
<dbReference type="RefSeq" id="WP_312864707.1">
    <property type="nucleotide sequence ID" value="NZ_JACHJN010000001.1"/>
</dbReference>
<evidence type="ECO:0000256" key="2">
    <source>
        <dbReference type="ARBA" id="ARBA00022827"/>
    </source>
</evidence>
<evidence type="ECO:0000313" key="4">
    <source>
        <dbReference type="EMBL" id="MBB5953871.1"/>
    </source>
</evidence>
<dbReference type="PANTHER" id="PTHR43004">
    <property type="entry name" value="TRK SYSTEM POTASSIUM UPTAKE PROTEIN"/>
    <property type="match status" value="1"/>
</dbReference>
<dbReference type="SUPFAM" id="SSF54373">
    <property type="entry name" value="FAD-linked reductases, C-terminal domain"/>
    <property type="match status" value="1"/>
</dbReference>
<keyword evidence="4" id="KW-0503">Monooxygenase</keyword>
<dbReference type="EMBL" id="JACHJN010000001">
    <property type="protein sequence ID" value="MBB5953871.1"/>
    <property type="molecule type" value="Genomic_DNA"/>
</dbReference>
<dbReference type="InterPro" id="IPR050641">
    <property type="entry name" value="RIFMO-like"/>
</dbReference>
<dbReference type="InterPro" id="IPR036188">
    <property type="entry name" value="FAD/NAD-bd_sf"/>
</dbReference>
<feature type="domain" description="FAD-binding" evidence="3">
    <location>
        <begin position="22"/>
        <end position="354"/>
    </location>
</feature>
<dbReference type="InterPro" id="IPR002938">
    <property type="entry name" value="FAD-bd"/>
</dbReference>
<dbReference type="AlphaFoldDB" id="A0A841C9N5"/>
<keyword evidence="1" id="KW-0285">Flavoprotein</keyword>
<sequence length="408" mass="44377">MVVLYGLGRVAIVVDVARGEATTVVVVGAGVAGLTVANLLHRNGIGCVVLERHSRARVERRQRAGVLDFAAEQVYLRSGLGDRLLSGAPRSGLLEFRVDGVPRLFDADLHTDGRAGRLIPQQLLVRRLVSTLLDNGGEVRFSAADVALHDVDGARPHVTYRDPDGVAHRLDADYVAGCDGFHGVSRARIPPEVLTTYRHSDDVGWFTVLADSPPPRHPLLAINRHGFAAHFGRGPGASRFYLQCPPGDDLGSWTDERVWRQLRLRLADDGLPDGPIVDKAVVDARSFVVDPMSHGRLFLVGDAAHIVPPMGGKGMNLAIADADVLARALTAAVRDGDDGRLREYSPTCLRRVWNDQEFSRWMTEMVFHGADETTAGPFRRQLARSRIDRLFTSSAAARAFAELMAGTA</sequence>
<dbReference type="Gene3D" id="3.30.9.10">
    <property type="entry name" value="D-Amino Acid Oxidase, subunit A, domain 2"/>
    <property type="match status" value="1"/>
</dbReference>
<dbReference type="GO" id="GO:0071949">
    <property type="term" value="F:FAD binding"/>
    <property type="evidence" value="ECO:0007669"/>
    <property type="project" value="InterPro"/>
</dbReference>
<comment type="caution">
    <text evidence="4">The sequence shown here is derived from an EMBL/GenBank/DDBJ whole genome shotgun (WGS) entry which is preliminary data.</text>
</comment>
<dbReference type="EC" id="1.14.13.2" evidence="4"/>
<keyword evidence="2" id="KW-0274">FAD</keyword>
<dbReference type="Proteomes" id="UP000547510">
    <property type="component" value="Unassembled WGS sequence"/>
</dbReference>
<name>A0A841C9N5_9PSEU</name>
<protein>
    <submittedName>
        <fullName evidence="4">p-hydroxybenzoate 3-monooxygenase</fullName>
        <ecNumber evidence="4">1.14.13.2</ecNumber>
    </submittedName>
</protein>
<dbReference type="SUPFAM" id="SSF51905">
    <property type="entry name" value="FAD/NAD(P)-binding domain"/>
    <property type="match status" value="1"/>
</dbReference>
<keyword evidence="4" id="KW-0560">Oxidoreductase</keyword>
<dbReference type="Pfam" id="PF01494">
    <property type="entry name" value="FAD_binding_3"/>
    <property type="match status" value="1"/>
</dbReference>